<feature type="transmembrane region" description="Helical" evidence="1">
    <location>
        <begin position="83"/>
        <end position="104"/>
    </location>
</feature>
<evidence type="ECO:0000313" key="3">
    <source>
        <dbReference type="EMBL" id="MCF8588886.1"/>
    </source>
</evidence>
<sequence>MDTIDGLPLHPLVVHLVVVIVPLAALAVVVAALWPRARTWMGPMPLILALVGLIATPIASTAGENLEDRLGLSSPAVDEHTSAGDVVIVGSGCLFGAAALLYLIGLPLVAGRLRLSPSAVTTVDAAARVLAVAAAIAAVYLVFRAGDTGSRAVWGM</sequence>
<organism evidence="3 4">
    <name type="scientific">Gordonia liuliyuniae</name>
    <dbReference type="NCBI Taxonomy" id="2911517"/>
    <lineage>
        <taxon>Bacteria</taxon>
        <taxon>Bacillati</taxon>
        <taxon>Actinomycetota</taxon>
        <taxon>Actinomycetes</taxon>
        <taxon>Mycobacteriales</taxon>
        <taxon>Gordoniaceae</taxon>
        <taxon>Gordonia</taxon>
    </lineage>
</organism>
<accession>A0ABS9ITI6</accession>
<evidence type="ECO:0000313" key="4">
    <source>
        <dbReference type="Proteomes" id="UP001200110"/>
    </source>
</evidence>
<name>A0ABS9ITI6_9ACTN</name>
<gene>
    <name evidence="3" type="ORF">L5G33_10495</name>
</gene>
<dbReference type="EMBL" id="JAKKOR010000007">
    <property type="protein sequence ID" value="MCF8588886.1"/>
    <property type="molecule type" value="Genomic_DNA"/>
</dbReference>
<evidence type="ECO:0000259" key="2">
    <source>
        <dbReference type="Pfam" id="PF09990"/>
    </source>
</evidence>
<dbReference type="Proteomes" id="UP001200110">
    <property type="component" value="Unassembled WGS sequence"/>
</dbReference>
<feature type="domain" description="DUF2231" evidence="2">
    <location>
        <begin position="6"/>
        <end position="155"/>
    </location>
</feature>
<keyword evidence="1" id="KW-1133">Transmembrane helix</keyword>
<dbReference type="InterPro" id="IPR019251">
    <property type="entry name" value="DUF2231_TM"/>
</dbReference>
<reference evidence="3 4" key="1">
    <citation type="submission" date="2022-01" db="EMBL/GenBank/DDBJ databases">
        <authorList>
            <person name="Huang Y."/>
        </authorList>
    </citation>
    <scope>NUCLEOTIDE SEQUENCE [LARGE SCALE GENOMIC DNA]</scope>
    <source>
        <strain evidence="3 4">HY366</strain>
    </source>
</reference>
<feature type="transmembrane region" description="Helical" evidence="1">
    <location>
        <begin position="46"/>
        <end position="63"/>
    </location>
</feature>
<feature type="transmembrane region" description="Helical" evidence="1">
    <location>
        <begin position="125"/>
        <end position="143"/>
    </location>
</feature>
<evidence type="ECO:0000256" key="1">
    <source>
        <dbReference type="SAM" id="Phobius"/>
    </source>
</evidence>
<keyword evidence="1" id="KW-0472">Membrane</keyword>
<dbReference type="Pfam" id="PF09990">
    <property type="entry name" value="DUF2231"/>
    <property type="match status" value="1"/>
</dbReference>
<keyword evidence="4" id="KW-1185">Reference proteome</keyword>
<feature type="transmembrane region" description="Helical" evidence="1">
    <location>
        <begin position="12"/>
        <end position="34"/>
    </location>
</feature>
<protein>
    <recommendedName>
        <fullName evidence="2">DUF2231 domain-containing protein</fullName>
    </recommendedName>
</protein>
<dbReference type="RefSeq" id="WP_236998113.1">
    <property type="nucleotide sequence ID" value="NZ_JAKKOR010000007.1"/>
</dbReference>
<keyword evidence="1" id="KW-0812">Transmembrane</keyword>
<proteinExistence type="predicted"/>
<comment type="caution">
    <text evidence="3">The sequence shown here is derived from an EMBL/GenBank/DDBJ whole genome shotgun (WGS) entry which is preliminary data.</text>
</comment>